<name>A0A517Z0R7_9PLAN</name>
<keyword evidence="3" id="KW-0808">Transferase</keyword>
<dbReference type="PANTHER" id="PTHR30576:SF20">
    <property type="entry name" value="QUINOVOSAMINEPHOSPHOTRANSFERAE-RELATED"/>
    <property type="match status" value="1"/>
</dbReference>
<evidence type="ECO:0000256" key="1">
    <source>
        <dbReference type="ARBA" id="ARBA00006464"/>
    </source>
</evidence>
<comment type="similarity">
    <text evidence="1">Belongs to the bacterial sugar transferase family.</text>
</comment>
<dbReference type="EMBL" id="CP036275">
    <property type="protein sequence ID" value="QDU36072.1"/>
    <property type="molecule type" value="Genomic_DNA"/>
</dbReference>
<dbReference type="OrthoDB" id="9766874at2"/>
<dbReference type="EC" id="2.7.8.40" evidence="3"/>
<dbReference type="Pfam" id="PF02397">
    <property type="entry name" value="Bac_transf"/>
    <property type="match status" value="1"/>
</dbReference>
<feature type="domain" description="Bacterial sugar transferase" evidence="2">
    <location>
        <begin position="2"/>
        <end position="193"/>
    </location>
</feature>
<reference evidence="3 4" key="1">
    <citation type="submission" date="2019-02" db="EMBL/GenBank/DDBJ databases">
        <title>Deep-cultivation of Planctomycetes and their phenomic and genomic characterization uncovers novel biology.</title>
        <authorList>
            <person name="Wiegand S."/>
            <person name="Jogler M."/>
            <person name="Boedeker C."/>
            <person name="Pinto D."/>
            <person name="Vollmers J."/>
            <person name="Rivas-Marin E."/>
            <person name="Kohn T."/>
            <person name="Peeters S.H."/>
            <person name="Heuer A."/>
            <person name="Rast P."/>
            <person name="Oberbeckmann S."/>
            <person name="Bunk B."/>
            <person name="Jeske O."/>
            <person name="Meyerdierks A."/>
            <person name="Storesund J.E."/>
            <person name="Kallscheuer N."/>
            <person name="Luecker S."/>
            <person name="Lage O.M."/>
            <person name="Pohl T."/>
            <person name="Merkel B.J."/>
            <person name="Hornburger P."/>
            <person name="Mueller R.-W."/>
            <person name="Bruemmer F."/>
            <person name="Labrenz M."/>
            <person name="Spormann A.M."/>
            <person name="Op den Camp H."/>
            <person name="Overmann J."/>
            <person name="Amann R."/>
            <person name="Jetten M.S.M."/>
            <person name="Mascher T."/>
            <person name="Medema M.H."/>
            <person name="Devos D.P."/>
            <person name="Kaster A.-K."/>
            <person name="Ovreas L."/>
            <person name="Rohde M."/>
            <person name="Galperin M.Y."/>
            <person name="Jogler C."/>
        </authorList>
    </citation>
    <scope>NUCLEOTIDE SEQUENCE [LARGE SCALE GENOMIC DNA]</scope>
    <source>
        <strain evidence="3 4">Mal4</strain>
    </source>
</reference>
<dbReference type="InterPro" id="IPR003362">
    <property type="entry name" value="Bact_transf"/>
</dbReference>
<evidence type="ECO:0000259" key="2">
    <source>
        <dbReference type="Pfam" id="PF02397"/>
    </source>
</evidence>
<accession>A0A517Z0R7</accession>
<keyword evidence="4" id="KW-1185">Reference proteome</keyword>
<dbReference type="PANTHER" id="PTHR30576">
    <property type="entry name" value="COLANIC BIOSYNTHESIS UDP-GLUCOSE LIPID CARRIER TRANSFERASE"/>
    <property type="match status" value="1"/>
</dbReference>
<sequence length="195" mass="21920">MKRLFDITFAALGLILLSPLLLIVAVLVKATSAGPVFFCQERMGRGFRTFRIYKFRTMVVDAPKLGGQITAGRDPRITTVGHFLRATKIDEFPQLFNVLRGDMSFVGPRPEVPRYVEQFRDDYAELLTVRPGITDIASLKYRHESELLGASSDPESTYVNEVLPDKIALGKEYLQRQSLGLDLQLIVKTVLRMAA</sequence>
<organism evidence="3 4">
    <name type="scientific">Maioricimonas rarisocia</name>
    <dbReference type="NCBI Taxonomy" id="2528026"/>
    <lineage>
        <taxon>Bacteria</taxon>
        <taxon>Pseudomonadati</taxon>
        <taxon>Planctomycetota</taxon>
        <taxon>Planctomycetia</taxon>
        <taxon>Planctomycetales</taxon>
        <taxon>Planctomycetaceae</taxon>
        <taxon>Maioricimonas</taxon>
    </lineage>
</organism>
<proteinExistence type="inferred from homology"/>
<dbReference type="GO" id="GO:0016780">
    <property type="term" value="F:phosphotransferase activity, for other substituted phosphate groups"/>
    <property type="evidence" value="ECO:0007669"/>
    <property type="project" value="TreeGrafter"/>
</dbReference>
<gene>
    <name evidence="3" type="primary">wecA_1</name>
    <name evidence="3" type="ORF">Mal4_03550</name>
</gene>
<dbReference type="RefSeq" id="WP_145366776.1">
    <property type="nucleotide sequence ID" value="NZ_CP036275.1"/>
</dbReference>
<evidence type="ECO:0000313" key="4">
    <source>
        <dbReference type="Proteomes" id="UP000320496"/>
    </source>
</evidence>
<dbReference type="AlphaFoldDB" id="A0A517Z0R7"/>
<dbReference type="KEGG" id="mri:Mal4_03550"/>
<evidence type="ECO:0000313" key="3">
    <source>
        <dbReference type="EMBL" id="QDU36072.1"/>
    </source>
</evidence>
<protein>
    <submittedName>
        <fullName evidence="3">UDP-N-acetylgalactosamine-undecaprenyl-phosphate N-acetylgalactosaminephosphotransferase</fullName>
        <ecNumber evidence="3">2.7.8.40</ecNumber>
    </submittedName>
</protein>
<dbReference type="Proteomes" id="UP000320496">
    <property type="component" value="Chromosome"/>
</dbReference>